<reference evidence="1" key="1">
    <citation type="journal article" date="2023" name="Mol. Phylogenet. Evol.">
        <title>Genome-scale phylogeny and comparative genomics of the fungal order Sordariales.</title>
        <authorList>
            <person name="Hensen N."/>
            <person name="Bonometti L."/>
            <person name="Westerberg I."/>
            <person name="Brannstrom I.O."/>
            <person name="Guillou S."/>
            <person name="Cros-Aarteil S."/>
            <person name="Calhoun S."/>
            <person name="Haridas S."/>
            <person name="Kuo A."/>
            <person name="Mondo S."/>
            <person name="Pangilinan J."/>
            <person name="Riley R."/>
            <person name="LaButti K."/>
            <person name="Andreopoulos B."/>
            <person name="Lipzen A."/>
            <person name="Chen C."/>
            <person name="Yan M."/>
            <person name="Daum C."/>
            <person name="Ng V."/>
            <person name="Clum A."/>
            <person name="Steindorff A."/>
            <person name="Ohm R.A."/>
            <person name="Martin F."/>
            <person name="Silar P."/>
            <person name="Natvig D.O."/>
            <person name="Lalanne C."/>
            <person name="Gautier V."/>
            <person name="Ament-Velasquez S.L."/>
            <person name="Kruys A."/>
            <person name="Hutchinson M.I."/>
            <person name="Powell A.J."/>
            <person name="Barry K."/>
            <person name="Miller A.N."/>
            <person name="Grigoriev I.V."/>
            <person name="Debuchy R."/>
            <person name="Gladieux P."/>
            <person name="Hiltunen Thoren M."/>
            <person name="Johannesson H."/>
        </authorList>
    </citation>
    <scope>NUCLEOTIDE SEQUENCE</scope>
    <source>
        <strain evidence="1">PSN243</strain>
    </source>
</reference>
<accession>A0AAV9GTM0</accession>
<keyword evidence="2" id="KW-1185">Reference proteome</keyword>
<evidence type="ECO:0000313" key="2">
    <source>
        <dbReference type="Proteomes" id="UP001321760"/>
    </source>
</evidence>
<dbReference type="Proteomes" id="UP001321760">
    <property type="component" value="Unassembled WGS sequence"/>
</dbReference>
<dbReference type="EMBL" id="MU865930">
    <property type="protein sequence ID" value="KAK4450935.1"/>
    <property type="molecule type" value="Genomic_DNA"/>
</dbReference>
<name>A0AAV9GTM0_9PEZI</name>
<protein>
    <submittedName>
        <fullName evidence="1">Uncharacterized protein</fullName>
    </submittedName>
</protein>
<evidence type="ECO:0000313" key="1">
    <source>
        <dbReference type="EMBL" id="KAK4450935.1"/>
    </source>
</evidence>
<reference evidence="1" key="2">
    <citation type="submission" date="2023-05" db="EMBL/GenBank/DDBJ databases">
        <authorList>
            <consortium name="Lawrence Berkeley National Laboratory"/>
            <person name="Steindorff A."/>
            <person name="Hensen N."/>
            <person name="Bonometti L."/>
            <person name="Westerberg I."/>
            <person name="Brannstrom I.O."/>
            <person name="Guillou S."/>
            <person name="Cros-Aarteil S."/>
            <person name="Calhoun S."/>
            <person name="Haridas S."/>
            <person name="Kuo A."/>
            <person name="Mondo S."/>
            <person name="Pangilinan J."/>
            <person name="Riley R."/>
            <person name="Labutti K."/>
            <person name="Andreopoulos B."/>
            <person name="Lipzen A."/>
            <person name="Chen C."/>
            <person name="Yanf M."/>
            <person name="Daum C."/>
            <person name="Ng V."/>
            <person name="Clum A."/>
            <person name="Ohm R."/>
            <person name="Martin F."/>
            <person name="Silar P."/>
            <person name="Natvig D."/>
            <person name="Lalanne C."/>
            <person name="Gautier V."/>
            <person name="Ament-Velasquez S.L."/>
            <person name="Kruys A."/>
            <person name="Hutchinson M.I."/>
            <person name="Powell A.J."/>
            <person name="Barry K."/>
            <person name="Miller A.N."/>
            <person name="Grigoriev I.V."/>
            <person name="Debuchy R."/>
            <person name="Gladieux P."/>
            <person name="Thoren M.H."/>
            <person name="Johannesson H."/>
        </authorList>
    </citation>
    <scope>NUCLEOTIDE SEQUENCE</scope>
    <source>
        <strain evidence="1">PSN243</strain>
    </source>
</reference>
<sequence>MPYCRKDAPSHIPEEELIESLLSEKRDNIVRPLHKLTKEERQRTGLVQIGKKTSRLEGDPYGVWHATFCLPSSSDSLPRSQRRPRMSREFATSWSAELLALAKEVAEKNLVDVTSESDKTTFCFRMGSQSVRIIHIVQVNIDDKKSFNHSARAKASARLTQGILGDEDMPLAVQQSLMATILTEHRDEFELSLRKQEASPGIGMTPAERANLRTAAQTLGDEPGLREAMSLIKANWHKGWDGSTRDPDHFRNYITDQAAAKQLWQLVADDIVIVLDAKQRFLFANIEKLAQSLFGEEVLDLLGRSIDLWSFYVDLVQPLDGDYYR</sequence>
<proteinExistence type="predicted"/>
<gene>
    <name evidence="1" type="ORF">QBC34DRAFT_424255</name>
</gene>
<comment type="caution">
    <text evidence="1">The sequence shown here is derived from an EMBL/GenBank/DDBJ whole genome shotgun (WGS) entry which is preliminary data.</text>
</comment>
<dbReference type="AlphaFoldDB" id="A0AAV9GTM0"/>
<organism evidence="1 2">
    <name type="scientific">Podospora aff. communis PSN243</name>
    <dbReference type="NCBI Taxonomy" id="3040156"/>
    <lineage>
        <taxon>Eukaryota</taxon>
        <taxon>Fungi</taxon>
        <taxon>Dikarya</taxon>
        <taxon>Ascomycota</taxon>
        <taxon>Pezizomycotina</taxon>
        <taxon>Sordariomycetes</taxon>
        <taxon>Sordariomycetidae</taxon>
        <taxon>Sordariales</taxon>
        <taxon>Podosporaceae</taxon>
        <taxon>Podospora</taxon>
    </lineage>
</organism>